<evidence type="ECO:0000259" key="11">
    <source>
        <dbReference type="PROSITE" id="PS50262"/>
    </source>
</evidence>
<keyword evidence="9 10" id="KW-0807">Transducer</keyword>
<sequence>MMDNSTSLDTRDENLAFWEIIVLVINLIITLIGNCFIFFALYLRRYHGRQRKLTRMYFFMMHLSIADFITGIFNILPQLSWDITFRFQGGPAMCKIVKFLQPFGNYLSSYVLTATAIDRYQAICNPFSYCRTSSLKSRVMVYSAWVLAFILCIPQVFVFSYQKISTGVWDCWASFSLPYGERAYVTWYSISVFLLPFIVLFYTYAKICLDIRKNTEISQRFDHVNDTKRMNLNHKNRQPLISRAKIKTIKQMITVVSLYIITSSPFIGCQLWATWDPQAANSPFINGPIFTILTLMSSLTSCVNPWIYLWFNRELRIILLSYLKKIICNQNMISYDNDPSYNSNGSSTKSSIIVTMFRCAGSIYHRQTSQERSTVDFILIRRES</sequence>
<accession>A0A8J2HM10</accession>
<evidence type="ECO:0000256" key="10">
    <source>
        <dbReference type="RuleBase" id="RU046427"/>
    </source>
</evidence>
<dbReference type="InterPro" id="IPR017452">
    <property type="entry name" value="GPCR_Rhodpsn_7TM"/>
</dbReference>
<dbReference type="Pfam" id="PF00001">
    <property type="entry name" value="7tm_1"/>
    <property type="match status" value="1"/>
</dbReference>
<protein>
    <submittedName>
        <fullName evidence="12">Similar to AVPR1A: Vasopressin V1a receptor (Homo sapiens)</fullName>
    </submittedName>
</protein>
<proteinExistence type="inferred from homology"/>
<dbReference type="OrthoDB" id="6435638at2759"/>
<dbReference type="PROSITE" id="PS00237">
    <property type="entry name" value="G_PROTEIN_RECEP_F1_1"/>
    <property type="match status" value="1"/>
</dbReference>
<dbReference type="EMBL" id="CAJNRD030001124">
    <property type="protein sequence ID" value="CAG5106738.1"/>
    <property type="molecule type" value="Genomic_DNA"/>
</dbReference>
<evidence type="ECO:0000256" key="7">
    <source>
        <dbReference type="ARBA" id="ARBA00023170"/>
    </source>
</evidence>
<dbReference type="PRINTS" id="PR00896">
    <property type="entry name" value="VASOPRESSINR"/>
</dbReference>
<dbReference type="PANTHER" id="PTHR24241:SF161">
    <property type="entry name" value="G-PROTEIN COUPLED RECEPTORS FAMILY 1 PROFILE DOMAIN-CONTAINING PROTEIN"/>
    <property type="match status" value="1"/>
</dbReference>
<organism evidence="12 13">
    <name type="scientific">Cotesia congregata</name>
    <name type="common">Parasitoid wasp</name>
    <name type="synonym">Apanteles congregatus</name>
    <dbReference type="NCBI Taxonomy" id="51543"/>
    <lineage>
        <taxon>Eukaryota</taxon>
        <taxon>Metazoa</taxon>
        <taxon>Ecdysozoa</taxon>
        <taxon>Arthropoda</taxon>
        <taxon>Hexapoda</taxon>
        <taxon>Insecta</taxon>
        <taxon>Pterygota</taxon>
        <taxon>Neoptera</taxon>
        <taxon>Endopterygota</taxon>
        <taxon>Hymenoptera</taxon>
        <taxon>Apocrita</taxon>
        <taxon>Ichneumonoidea</taxon>
        <taxon>Braconidae</taxon>
        <taxon>Microgastrinae</taxon>
        <taxon>Cotesia</taxon>
    </lineage>
</organism>
<feature type="domain" description="G-protein coupled receptors family 1 profile" evidence="11">
    <location>
        <begin position="33"/>
        <end position="308"/>
    </location>
</feature>
<feature type="transmembrane region" description="Helical" evidence="10">
    <location>
        <begin position="252"/>
        <end position="273"/>
    </location>
</feature>
<feature type="transmembrane region" description="Helical" evidence="10">
    <location>
        <begin position="139"/>
        <end position="164"/>
    </location>
</feature>
<feature type="transmembrane region" description="Helical" evidence="10">
    <location>
        <begin position="20"/>
        <end position="43"/>
    </location>
</feature>
<evidence type="ECO:0000256" key="2">
    <source>
        <dbReference type="ARBA" id="ARBA00022475"/>
    </source>
</evidence>
<dbReference type="GO" id="GO:0042277">
    <property type="term" value="F:peptide binding"/>
    <property type="evidence" value="ECO:0007669"/>
    <property type="project" value="TreeGrafter"/>
</dbReference>
<keyword evidence="4 10" id="KW-1133">Transmembrane helix</keyword>
<comment type="caution">
    <text evidence="12">The sequence shown here is derived from an EMBL/GenBank/DDBJ whole genome shotgun (WGS) entry which is preliminary data.</text>
</comment>
<evidence type="ECO:0000256" key="8">
    <source>
        <dbReference type="ARBA" id="ARBA00023180"/>
    </source>
</evidence>
<dbReference type="AlphaFoldDB" id="A0A8J2HM10"/>
<dbReference type="PANTHER" id="PTHR24241">
    <property type="entry name" value="NEUROPEPTIDE RECEPTOR-RELATED G-PROTEIN COUPLED RECEPTOR"/>
    <property type="match status" value="1"/>
</dbReference>
<feature type="transmembrane region" description="Helical" evidence="10">
    <location>
        <begin position="285"/>
        <end position="311"/>
    </location>
</feature>
<dbReference type="CDD" id="cd15196">
    <property type="entry name" value="7tmA_Vasopressin_Oxytocin"/>
    <property type="match status" value="1"/>
</dbReference>
<evidence type="ECO:0000256" key="1">
    <source>
        <dbReference type="ARBA" id="ARBA00004651"/>
    </source>
</evidence>
<evidence type="ECO:0000256" key="5">
    <source>
        <dbReference type="ARBA" id="ARBA00023040"/>
    </source>
</evidence>
<reference evidence="12" key="1">
    <citation type="submission" date="2021-04" db="EMBL/GenBank/DDBJ databases">
        <authorList>
            <person name="Chebbi M.A.C M."/>
        </authorList>
    </citation>
    <scope>NUCLEOTIDE SEQUENCE</scope>
</reference>
<dbReference type="InterPro" id="IPR001817">
    <property type="entry name" value="Vasoprsn_rcpt"/>
</dbReference>
<dbReference type="GO" id="GO:0032870">
    <property type="term" value="P:cellular response to hormone stimulus"/>
    <property type="evidence" value="ECO:0007669"/>
    <property type="project" value="TreeGrafter"/>
</dbReference>
<keyword evidence="3 10" id="KW-0812">Transmembrane</keyword>
<evidence type="ECO:0000256" key="4">
    <source>
        <dbReference type="ARBA" id="ARBA00022989"/>
    </source>
</evidence>
<feature type="transmembrane region" description="Helical" evidence="10">
    <location>
        <begin position="184"/>
        <end position="205"/>
    </location>
</feature>
<keyword evidence="8 10" id="KW-0325">Glycoprotein</keyword>
<dbReference type="Gene3D" id="1.20.1070.10">
    <property type="entry name" value="Rhodopsin 7-helix transmembrane proteins"/>
    <property type="match status" value="1"/>
</dbReference>
<keyword evidence="7 10" id="KW-0675">Receptor</keyword>
<evidence type="ECO:0000313" key="13">
    <source>
        <dbReference type="Proteomes" id="UP000786811"/>
    </source>
</evidence>
<dbReference type="PRINTS" id="PR00237">
    <property type="entry name" value="GPCRRHODOPSN"/>
</dbReference>
<name>A0A8J2HM10_COTCN</name>
<keyword evidence="5 10" id="KW-0297">G-protein coupled receptor</keyword>
<comment type="subcellular location">
    <subcellularLocation>
        <location evidence="1 10">Cell membrane</location>
        <topology evidence="1 10">Multi-pass membrane protein</topology>
    </subcellularLocation>
</comment>
<gene>
    <name evidence="12" type="ORF">HICCMSTLAB_LOCUS12410</name>
</gene>
<keyword evidence="2" id="KW-1003">Cell membrane</keyword>
<comment type="similarity">
    <text evidence="10">Belongs to the G-protein coupled receptor 1 family. Vasopressin/oxytocin receptor subfamily.</text>
</comment>
<dbReference type="SUPFAM" id="SSF81321">
    <property type="entry name" value="Family A G protein-coupled receptor-like"/>
    <property type="match status" value="1"/>
</dbReference>
<dbReference type="InterPro" id="IPR000276">
    <property type="entry name" value="GPCR_Rhodpsn"/>
</dbReference>
<dbReference type="Proteomes" id="UP000786811">
    <property type="component" value="Unassembled WGS sequence"/>
</dbReference>
<keyword evidence="13" id="KW-1185">Reference proteome</keyword>
<evidence type="ECO:0000256" key="6">
    <source>
        <dbReference type="ARBA" id="ARBA00023136"/>
    </source>
</evidence>
<dbReference type="GO" id="GO:0005000">
    <property type="term" value="F:vasopressin receptor activity"/>
    <property type="evidence" value="ECO:0007669"/>
    <property type="project" value="InterPro"/>
</dbReference>
<comment type="caution">
    <text evidence="10">Lacks conserved residue(s) required for the propagation of feature annotation.</text>
</comment>
<dbReference type="GO" id="GO:0005886">
    <property type="term" value="C:plasma membrane"/>
    <property type="evidence" value="ECO:0007669"/>
    <property type="project" value="UniProtKB-SubCell"/>
</dbReference>
<dbReference type="PROSITE" id="PS50262">
    <property type="entry name" value="G_PROTEIN_RECEP_F1_2"/>
    <property type="match status" value="1"/>
</dbReference>
<evidence type="ECO:0000313" key="12">
    <source>
        <dbReference type="EMBL" id="CAG5106738.1"/>
    </source>
</evidence>
<keyword evidence="6 10" id="KW-0472">Membrane</keyword>
<evidence type="ECO:0000256" key="3">
    <source>
        <dbReference type="ARBA" id="ARBA00022692"/>
    </source>
</evidence>
<evidence type="ECO:0000256" key="9">
    <source>
        <dbReference type="ARBA" id="ARBA00023224"/>
    </source>
</evidence>